<dbReference type="InterPro" id="IPR036259">
    <property type="entry name" value="MFS_trans_sf"/>
</dbReference>
<dbReference type="PANTHER" id="PTHR23504:SF95">
    <property type="entry name" value="MAJOR FACILITATOR SUPERFAMILY PROTEIN"/>
    <property type="match status" value="1"/>
</dbReference>
<evidence type="ECO:0000256" key="5">
    <source>
        <dbReference type="ARBA" id="ARBA00023136"/>
    </source>
</evidence>
<protein>
    <recommendedName>
        <fullName evidence="8">Major facilitator superfamily (MFS) profile domain-containing protein</fullName>
    </recommendedName>
</protein>
<evidence type="ECO:0000313" key="9">
    <source>
        <dbReference type="EMBL" id="KAF3434767.1"/>
    </source>
</evidence>
<feature type="region of interest" description="Disordered" evidence="6">
    <location>
        <begin position="229"/>
        <end position="253"/>
    </location>
</feature>
<dbReference type="Gene3D" id="1.20.1250.20">
    <property type="entry name" value="MFS general substrate transporter like domains"/>
    <property type="match status" value="1"/>
</dbReference>
<evidence type="ECO:0000256" key="7">
    <source>
        <dbReference type="SAM" id="Phobius"/>
    </source>
</evidence>
<feature type="transmembrane region" description="Helical" evidence="7">
    <location>
        <begin position="431"/>
        <end position="450"/>
    </location>
</feature>
<evidence type="ECO:0000256" key="4">
    <source>
        <dbReference type="ARBA" id="ARBA00022989"/>
    </source>
</evidence>
<feature type="domain" description="Major facilitator superfamily (MFS) profile" evidence="8">
    <location>
        <begin position="6"/>
        <end position="454"/>
    </location>
</feature>
<dbReference type="EMBL" id="VOIH02000010">
    <property type="protein sequence ID" value="KAF3434767.1"/>
    <property type="molecule type" value="Genomic_DNA"/>
</dbReference>
<feature type="transmembrane region" description="Helical" evidence="7">
    <location>
        <begin position="170"/>
        <end position="188"/>
    </location>
</feature>
<evidence type="ECO:0000256" key="1">
    <source>
        <dbReference type="ARBA" id="ARBA00004141"/>
    </source>
</evidence>
<keyword evidence="4 7" id="KW-1133">Transmembrane helix</keyword>
<reference evidence="9" key="1">
    <citation type="submission" date="2020-03" db="EMBL/GenBank/DDBJ databases">
        <title>A high-quality chromosome-level genome assembly of a woody plant with both climbing and erect habits, Rhamnella rubrinervis.</title>
        <authorList>
            <person name="Lu Z."/>
            <person name="Yang Y."/>
            <person name="Zhu X."/>
            <person name="Sun Y."/>
        </authorList>
    </citation>
    <scope>NUCLEOTIDE SEQUENCE</scope>
    <source>
        <strain evidence="9">BYM</strain>
        <tissue evidence="9">Leaf</tissue>
    </source>
</reference>
<dbReference type="SUPFAM" id="SSF103473">
    <property type="entry name" value="MFS general substrate transporter"/>
    <property type="match status" value="1"/>
</dbReference>
<evidence type="ECO:0000256" key="6">
    <source>
        <dbReference type="SAM" id="MobiDB-lite"/>
    </source>
</evidence>
<evidence type="ECO:0000256" key="3">
    <source>
        <dbReference type="ARBA" id="ARBA00022692"/>
    </source>
</evidence>
<proteinExistence type="predicted"/>
<sequence>MEKLRSLNHLFVTVFLSVFGGSMVVPAITDVTMSALCPGKDECSLAIYLTGFQQAIIGLGTVVMSPLMGNLSDKYGRKSLLTLPMTLSIIPQVILAFKRTTNYFYAYFVLRTITAMVAGGSIECLTLAYVADNIGERERASAFGILAGVRSAAFVCGTLAARFLSTSSTFQVAALATMIATVYMRVFLEESLPYHVDHNLTQPILIKASSTDDHEPGDQDITVNIVDDHEEEEEEDDHHHHDGQTPPKKTMQVSNKKFPSLQDIISLLTTSKTFSQAAIVSFFQSLADGGIDATLLYFLKARFHFNKNQFADLLLIIGITGTISQLLLMPLVAPVLGEEKLLSIGLLVGSANMFVQSISWSVWVPYAATLFSAFAVFAYPTIRSIASKQFASSEQGKAQGCISGVSSFANIVSPLIFSPLTALFLSEGAPIHFPGFTLMCIGIALMIAFIQSTMIKAVPAALNQKIGDNCLE</sequence>
<keyword evidence="3 7" id="KW-0812">Transmembrane</keyword>
<dbReference type="Proteomes" id="UP000796880">
    <property type="component" value="Unassembled WGS sequence"/>
</dbReference>
<feature type="transmembrane region" description="Helical" evidence="7">
    <location>
        <begin position="142"/>
        <end position="164"/>
    </location>
</feature>
<comment type="caution">
    <text evidence="9">The sequence shown here is derived from an EMBL/GenBank/DDBJ whole genome shotgun (WGS) entry which is preliminary data.</text>
</comment>
<keyword evidence="5 7" id="KW-0472">Membrane</keyword>
<evidence type="ECO:0000259" key="8">
    <source>
        <dbReference type="PROSITE" id="PS50850"/>
    </source>
</evidence>
<feature type="transmembrane region" description="Helical" evidence="7">
    <location>
        <begin position="353"/>
        <end position="379"/>
    </location>
</feature>
<feature type="transmembrane region" description="Helical" evidence="7">
    <location>
        <begin position="400"/>
        <end position="425"/>
    </location>
</feature>
<dbReference type="InterPro" id="IPR020846">
    <property type="entry name" value="MFS_dom"/>
</dbReference>
<feature type="transmembrane region" description="Helical" evidence="7">
    <location>
        <begin position="310"/>
        <end position="333"/>
    </location>
</feature>
<dbReference type="OrthoDB" id="419616at2759"/>
<dbReference type="GO" id="GO:0016020">
    <property type="term" value="C:membrane"/>
    <property type="evidence" value="ECO:0007669"/>
    <property type="project" value="UniProtKB-SubCell"/>
</dbReference>
<dbReference type="PROSITE" id="PS50850">
    <property type="entry name" value="MFS"/>
    <property type="match status" value="1"/>
</dbReference>
<dbReference type="InterPro" id="IPR011701">
    <property type="entry name" value="MFS"/>
</dbReference>
<name>A0A8K0E0T6_9ROSA</name>
<evidence type="ECO:0000313" key="10">
    <source>
        <dbReference type="Proteomes" id="UP000796880"/>
    </source>
</evidence>
<keyword evidence="10" id="KW-1185">Reference proteome</keyword>
<accession>A0A8K0E0T6</accession>
<dbReference type="CDD" id="cd17330">
    <property type="entry name" value="MFS_SLC46_TetA_like"/>
    <property type="match status" value="1"/>
</dbReference>
<evidence type="ECO:0000256" key="2">
    <source>
        <dbReference type="ARBA" id="ARBA00022448"/>
    </source>
</evidence>
<comment type="subcellular location">
    <subcellularLocation>
        <location evidence="1">Membrane</location>
        <topology evidence="1">Multi-pass membrane protein</topology>
    </subcellularLocation>
</comment>
<gene>
    <name evidence="9" type="ORF">FNV43_RR21853</name>
</gene>
<dbReference type="Pfam" id="PF07690">
    <property type="entry name" value="MFS_1"/>
    <property type="match status" value="1"/>
</dbReference>
<dbReference type="PANTHER" id="PTHR23504">
    <property type="entry name" value="MAJOR FACILITATOR SUPERFAMILY DOMAIN-CONTAINING PROTEIN 10"/>
    <property type="match status" value="1"/>
</dbReference>
<dbReference type="GO" id="GO:0022857">
    <property type="term" value="F:transmembrane transporter activity"/>
    <property type="evidence" value="ECO:0007669"/>
    <property type="project" value="InterPro"/>
</dbReference>
<keyword evidence="2" id="KW-0813">Transport</keyword>
<organism evidence="9 10">
    <name type="scientific">Rhamnella rubrinervis</name>
    <dbReference type="NCBI Taxonomy" id="2594499"/>
    <lineage>
        <taxon>Eukaryota</taxon>
        <taxon>Viridiplantae</taxon>
        <taxon>Streptophyta</taxon>
        <taxon>Embryophyta</taxon>
        <taxon>Tracheophyta</taxon>
        <taxon>Spermatophyta</taxon>
        <taxon>Magnoliopsida</taxon>
        <taxon>eudicotyledons</taxon>
        <taxon>Gunneridae</taxon>
        <taxon>Pentapetalae</taxon>
        <taxon>rosids</taxon>
        <taxon>fabids</taxon>
        <taxon>Rosales</taxon>
        <taxon>Rhamnaceae</taxon>
        <taxon>rhamnoid group</taxon>
        <taxon>Rhamneae</taxon>
        <taxon>Rhamnella</taxon>
    </lineage>
</organism>
<feature type="transmembrane region" description="Helical" evidence="7">
    <location>
        <begin position="7"/>
        <end position="25"/>
    </location>
</feature>
<feature type="transmembrane region" description="Helical" evidence="7">
    <location>
        <begin position="80"/>
        <end position="97"/>
    </location>
</feature>
<feature type="transmembrane region" description="Helical" evidence="7">
    <location>
        <begin position="103"/>
        <end position="130"/>
    </location>
</feature>
<feature type="transmembrane region" description="Helical" evidence="7">
    <location>
        <begin position="45"/>
        <end position="68"/>
    </location>
</feature>
<dbReference type="AlphaFoldDB" id="A0A8K0E0T6"/>